<dbReference type="OrthoDB" id="39952at2759"/>
<evidence type="ECO:0000313" key="2">
    <source>
        <dbReference type="EMBL" id="OEU18086.1"/>
    </source>
</evidence>
<evidence type="ECO:0000313" key="3">
    <source>
        <dbReference type="Proteomes" id="UP000095751"/>
    </source>
</evidence>
<sequence>MEIPVLNVQDYIHNNQDTDDDEDDAGVIRAKQYLENTYGKDWIERPLLLKELWTQKELRLLTPNGLLTMTNLTIPYFTNATNPTALIPDGYDTVSNIIQGMIYDQKPYKIGSQYIVQHDPTLLFKEIIPNDNNDNNQLFLTKLFGNHFSPEKITGKSIFEFKNGIKLKLPGTTTVPVFIANTITTTSKDKNKATTATTTQKKEEFLTGLHCEPIANLAVQLWGSRTWTLVNPIHTWKLRPRIATDGRSYYPSSISKNDLTRKIPRYRITTNPGDAVWLPTWTYHQVEYTTTRKNENSKMISFSQLSIGASIFHFRPYDYIRRNPLFALLLIPSLLKELIGMKTQ</sequence>
<dbReference type="Gene3D" id="2.60.120.650">
    <property type="entry name" value="Cupin"/>
    <property type="match status" value="1"/>
</dbReference>
<dbReference type="AlphaFoldDB" id="A0A1E7FIT9"/>
<keyword evidence="3" id="KW-1185">Reference proteome</keyword>
<dbReference type="Proteomes" id="UP000095751">
    <property type="component" value="Unassembled WGS sequence"/>
</dbReference>
<dbReference type="InParanoid" id="A0A1E7FIT9"/>
<dbReference type="SUPFAM" id="SSF51197">
    <property type="entry name" value="Clavaminate synthase-like"/>
    <property type="match status" value="1"/>
</dbReference>
<dbReference type="EMBL" id="KV784357">
    <property type="protein sequence ID" value="OEU18086.1"/>
    <property type="molecule type" value="Genomic_DNA"/>
</dbReference>
<proteinExistence type="predicted"/>
<accession>A0A1E7FIT9</accession>
<organism evidence="2 3">
    <name type="scientific">Fragilariopsis cylindrus CCMP1102</name>
    <dbReference type="NCBI Taxonomy" id="635003"/>
    <lineage>
        <taxon>Eukaryota</taxon>
        <taxon>Sar</taxon>
        <taxon>Stramenopiles</taxon>
        <taxon>Ochrophyta</taxon>
        <taxon>Bacillariophyta</taxon>
        <taxon>Bacillariophyceae</taxon>
        <taxon>Bacillariophycidae</taxon>
        <taxon>Bacillariales</taxon>
        <taxon>Bacillariaceae</taxon>
        <taxon>Fragilariopsis</taxon>
    </lineage>
</organism>
<feature type="domain" description="Cupin-like" evidence="1">
    <location>
        <begin position="205"/>
        <end position="289"/>
    </location>
</feature>
<gene>
    <name evidence="2" type="ORF">FRACYDRAFT_184868</name>
</gene>
<reference evidence="2 3" key="1">
    <citation type="submission" date="2016-09" db="EMBL/GenBank/DDBJ databases">
        <title>Extensive genetic diversity and differential bi-allelic expression allows diatom success in the polar Southern Ocean.</title>
        <authorList>
            <consortium name="DOE Joint Genome Institute"/>
            <person name="Mock T."/>
            <person name="Otillar R.P."/>
            <person name="Strauss J."/>
            <person name="Dupont C."/>
            <person name="Frickenhaus S."/>
            <person name="Maumus F."/>
            <person name="Mcmullan M."/>
            <person name="Sanges R."/>
            <person name="Schmutz J."/>
            <person name="Toseland A."/>
            <person name="Valas R."/>
            <person name="Veluchamy A."/>
            <person name="Ward B.J."/>
            <person name="Allen A."/>
            <person name="Barry K."/>
            <person name="Falciatore A."/>
            <person name="Ferrante M."/>
            <person name="Fortunato A.E."/>
            <person name="Gloeckner G."/>
            <person name="Gruber A."/>
            <person name="Hipkin R."/>
            <person name="Janech M."/>
            <person name="Kroth P."/>
            <person name="Leese F."/>
            <person name="Lindquist E."/>
            <person name="Lyon B.R."/>
            <person name="Martin J."/>
            <person name="Mayer C."/>
            <person name="Parker M."/>
            <person name="Quesneville H."/>
            <person name="Raymond J."/>
            <person name="Uhlig C."/>
            <person name="Valentin K.U."/>
            <person name="Worden A.Z."/>
            <person name="Armbrust E.V."/>
            <person name="Bowler C."/>
            <person name="Green B."/>
            <person name="Moulton V."/>
            <person name="Van Oosterhout C."/>
            <person name="Grigoriev I."/>
        </authorList>
    </citation>
    <scope>NUCLEOTIDE SEQUENCE [LARGE SCALE GENOMIC DNA]</scope>
    <source>
        <strain evidence="2 3">CCMP1102</strain>
    </source>
</reference>
<dbReference type="InterPro" id="IPR041667">
    <property type="entry name" value="Cupin_8"/>
</dbReference>
<protein>
    <recommendedName>
        <fullName evidence="1">Cupin-like domain-containing protein</fullName>
    </recommendedName>
</protein>
<name>A0A1E7FIT9_9STRA</name>
<dbReference type="KEGG" id="fcy:FRACYDRAFT_184868"/>
<evidence type="ECO:0000259" key="1">
    <source>
        <dbReference type="Pfam" id="PF13621"/>
    </source>
</evidence>
<dbReference type="Pfam" id="PF13621">
    <property type="entry name" value="Cupin_8"/>
    <property type="match status" value="1"/>
</dbReference>